<sequence length="291" mass="31915">MAPAFQDDKAPICIPFILEQLQAHQEAHRKAAQLQRPSSSVQPPQDGVAARPLPPLMIGLNGMQGVGKTTLVAALAGALEARGVRTLVCSVDDFYLTHGDQRALAEAHPDNALVQHRGSLRAKLTGVIAKGTHDVALAVSVVDALAQGLPTHIPHYDKAAFNGQGDRQPPPPGHPRTLRNHALEHLLFINERLRAYDALTDRLGAFVHVDSEDVEYVYAWRLEQEEALRRERGDPAAGMTPEQVVRFVDGYFPGYELYTDGVRHGVLPGRPGCQLRMVVGRDRKVKDVIRI</sequence>
<keyword evidence="2" id="KW-1185">Reference proteome</keyword>
<proteinExistence type="predicted"/>
<protein>
    <submittedName>
        <fullName evidence="1">Uncharacterized protein</fullName>
    </submittedName>
</protein>
<organism evidence="1 2">
    <name type="scientific">Purpureocillium lilacinum</name>
    <name type="common">Paecilomyces lilacinus</name>
    <dbReference type="NCBI Taxonomy" id="33203"/>
    <lineage>
        <taxon>Eukaryota</taxon>
        <taxon>Fungi</taxon>
        <taxon>Dikarya</taxon>
        <taxon>Ascomycota</taxon>
        <taxon>Pezizomycotina</taxon>
        <taxon>Sordariomycetes</taxon>
        <taxon>Hypocreomycetidae</taxon>
        <taxon>Hypocreales</taxon>
        <taxon>Ophiocordycipitaceae</taxon>
        <taxon>Purpureocillium</taxon>
    </lineage>
</organism>
<comment type="caution">
    <text evidence="1">The sequence shown here is derived from an EMBL/GenBank/DDBJ whole genome shotgun (WGS) entry which is preliminary data.</text>
</comment>
<accession>A0ACC4DH67</accession>
<dbReference type="Proteomes" id="UP001638806">
    <property type="component" value="Unassembled WGS sequence"/>
</dbReference>
<evidence type="ECO:0000313" key="1">
    <source>
        <dbReference type="EMBL" id="KAL3955482.1"/>
    </source>
</evidence>
<reference evidence="1" key="1">
    <citation type="submission" date="2024-12" db="EMBL/GenBank/DDBJ databases">
        <title>Comparative genomics and development of molecular markers within Purpureocillium lilacinum and among Purpureocillium species.</title>
        <authorList>
            <person name="Yeh Z.-Y."/>
            <person name="Ni N.-T."/>
            <person name="Lo P.-H."/>
            <person name="Mushyakhwo K."/>
            <person name="Lin C.-F."/>
            <person name="Nai Y.-S."/>
        </authorList>
    </citation>
    <scope>NUCLEOTIDE SEQUENCE</scope>
    <source>
        <strain evidence="1">NCHU-NPUST-175</strain>
    </source>
</reference>
<dbReference type="EMBL" id="JBGNUJ010000010">
    <property type="protein sequence ID" value="KAL3955482.1"/>
    <property type="molecule type" value="Genomic_DNA"/>
</dbReference>
<evidence type="ECO:0000313" key="2">
    <source>
        <dbReference type="Proteomes" id="UP001638806"/>
    </source>
</evidence>
<gene>
    <name evidence="1" type="ORF">ACCO45_011045</name>
</gene>
<name>A0ACC4DH67_PURLI</name>